<keyword evidence="13" id="KW-1185">Reference proteome</keyword>
<feature type="compositionally biased region" description="Low complexity" evidence="11">
    <location>
        <begin position="85"/>
        <end position="105"/>
    </location>
</feature>
<evidence type="ECO:0000256" key="2">
    <source>
        <dbReference type="ARBA" id="ARBA00022448"/>
    </source>
</evidence>
<evidence type="ECO:0000256" key="4">
    <source>
        <dbReference type="ARBA" id="ARBA00022701"/>
    </source>
</evidence>
<keyword evidence="6 10" id="KW-0067">ATP-binding</keyword>
<dbReference type="RefSeq" id="XP_028880098.1">
    <property type="nucleotide sequence ID" value="XM_029028699.1"/>
</dbReference>
<keyword evidence="5 10" id="KW-0547">Nucleotide-binding</keyword>
<feature type="compositionally biased region" description="Basic and acidic residues" evidence="11">
    <location>
        <begin position="112"/>
        <end position="126"/>
    </location>
</feature>
<comment type="function">
    <text evidence="10">Acts as one of several non-catalytic accessory components of the cytoplasmic dynein 1 complex that are thought to be involved in linking dynein to cargos and to adapter proteins that regulate dynein function. Cytoplasmic dynein 1 acts as a motor for the intracellular retrograde motility of vesicles and organelles along microtubules. May play a role in binding dynein to membranous organelles or chromosomes.</text>
</comment>
<evidence type="ECO:0000256" key="10">
    <source>
        <dbReference type="RuleBase" id="RU366047"/>
    </source>
</evidence>
<dbReference type="Proteomes" id="UP000192257">
    <property type="component" value="Unassembled WGS sequence"/>
</dbReference>
<dbReference type="GO" id="GO:0000226">
    <property type="term" value="P:microtubule cytoskeleton organization"/>
    <property type="evidence" value="ECO:0007669"/>
    <property type="project" value="TreeGrafter"/>
</dbReference>
<comment type="subcellular location">
    <subcellularLocation>
        <location evidence="1 10">Cytoplasm</location>
        <location evidence="1 10">Cytoskeleton</location>
    </subcellularLocation>
</comment>
<dbReference type="GO" id="GO:0005874">
    <property type="term" value="C:microtubule"/>
    <property type="evidence" value="ECO:0007669"/>
    <property type="project" value="UniProtKB-KW"/>
</dbReference>
<evidence type="ECO:0000256" key="1">
    <source>
        <dbReference type="ARBA" id="ARBA00004245"/>
    </source>
</evidence>
<keyword evidence="3 10" id="KW-0963">Cytoplasm</keyword>
<evidence type="ECO:0000313" key="13">
    <source>
        <dbReference type="Proteomes" id="UP000192257"/>
    </source>
</evidence>
<dbReference type="Pfam" id="PF05783">
    <property type="entry name" value="DLIC"/>
    <property type="match status" value="1"/>
</dbReference>
<dbReference type="PANTHER" id="PTHR12688">
    <property type="entry name" value="DYNEIN LIGHT INTERMEDIATE CHAIN"/>
    <property type="match status" value="1"/>
</dbReference>
<dbReference type="AlphaFoldDB" id="A0A1X0NMR8"/>
<keyword evidence="8 10" id="KW-0505">Motor protein</keyword>
<evidence type="ECO:0000256" key="11">
    <source>
        <dbReference type="SAM" id="MobiDB-lite"/>
    </source>
</evidence>
<dbReference type="PANTHER" id="PTHR12688:SF0">
    <property type="entry name" value="DYNEIN LIGHT INTERMEDIATE CHAIN"/>
    <property type="match status" value="1"/>
</dbReference>
<keyword evidence="2 10" id="KW-0813">Transport</keyword>
<evidence type="ECO:0000256" key="3">
    <source>
        <dbReference type="ARBA" id="ARBA00022490"/>
    </source>
</evidence>
<gene>
    <name evidence="12" type="ORF">TM35_000312180</name>
</gene>
<evidence type="ECO:0000256" key="6">
    <source>
        <dbReference type="ARBA" id="ARBA00022840"/>
    </source>
</evidence>
<dbReference type="GeneID" id="39988479"/>
<dbReference type="VEuPathDB" id="TriTrypDB:TM35_000312180"/>
<dbReference type="EMBL" id="NBCO01000031">
    <property type="protein sequence ID" value="ORC86032.1"/>
    <property type="molecule type" value="Genomic_DNA"/>
</dbReference>
<proteinExistence type="inferred from homology"/>
<evidence type="ECO:0000256" key="9">
    <source>
        <dbReference type="ARBA" id="ARBA00023212"/>
    </source>
</evidence>
<accession>A0A1X0NMR8</accession>
<comment type="subunit">
    <text evidence="10">Homodimer. The cytoplasmic dynein 1 complex consists of two catalytic heavy chains (HCs) and a number of non-catalytic subunits presented by intermediate chains (ICs).</text>
</comment>
<keyword evidence="4 10" id="KW-0493">Microtubule</keyword>
<feature type="region of interest" description="Disordered" evidence="11">
    <location>
        <begin position="85"/>
        <end position="130"/>
    </location>
</feature>
<reference evidence="12 13" key="1">
    <citation type="submission" date="2017-03" db="EMBL/GenBank/DDBJ databases">
        <title>An alternative strategy for trypanosome survival in the mammalian bloodstream revealed through genome and transcriptome analysis of the ubiquitous bovine parasite Trypanosoma (Megatrypanum) theileri.</title>
        <authorList>
            <person name="Kelly S."/>
            <person name="Ivens A."/>
            <person name="Mott A."/>
            <person name="O'Neill E."/>
            <person name="Emms D."/>
            <person name="Macleod O."/>
            <person name="Voorheis P."/>
            <person name="Matthews J."/>
            <person name="Matthews K."/>
            <person name="Carrington M."/>
        </authorList>
    </citation>
    <scope>NUCLEOTIDE SEQUENCE [LARGE SCALE GENOMIC DNA]</scope>
    <source>
        <strain evidence="12">Edinburgh</strain>
    </source>
</reference>
<dbReference type="InterPro" id="IPR008467">
    <property type="entry name" value="Dynein1_light_intermed_chain"/>
</dbReference>
<evidence type="ECO:0000256" key="8">
    <source>
        <dbReference type="ARBA" id="ARBA00023175"/>
    </source>
</evidence>
<evidence type="ECO:0000256" key="5">
    <source>
        <dbReference type="ARBA" id="ARBA00022741"/>
    </source>
</evidence>
<comment type="similarity">
    <text evidence="10">Belongs to the dynein light intermediate chain family.</text>
</comment>
<evidence type="ECO:0000256" key="7">
    <source>
        <dbReference type="ARBA" id="ARBA00023017"/>
    </source>
</evidence>
<dbReference type="OrthoDB" id="272310at2759"/>
<keyword evidence="7 10" id="KW-0243">Dynein</keyword>
<name>A0A1X0NMR8_9TRYP</name>
<protein>
    <recommendedName>
        <fullName evidence="10">Dynein light intermediate chain</fullName>
    </recommendedName>
</protein>
<dbReference type="GO" id="GO:0045504">
    <property type="term" value="F:dynein heavy chain binding"/>
    <property type="evidence" value="ECO:0007669"/>
    <property type="project" value="TreeGrafter"/>
</dbReference>
<evidence type="ECO:0000313" key="12">
    <source>
        <dbReference type="EMBL" id="ORC86032.1"/>
    </source>
</evidence>
<dbReference type="GO" id="GO:0005813">
    <property type="term" value="C:centrosome"/>
    <property type="evidence" value="ECO:0007669"/>
    <property type="project" value="TreeGrafter"/>
</dbReference>
<comment type="caution">
    <text evidence="12">The sequence shown here is derived from an EMBL/GenBank/DDBJ whole genome shotgun (WGS) entry which is preliminary data.</text>
</comment>
<dbReference type="InterPro" id="IPR022780">
    <property type="entry name" value="Dynein_light_int_chain"/>
</dbReference>
<sequence length="614" mass="66475">MDQQEDYQSKSLWEVLGLGLQEAPEQQLLKRRVVIVGDALAGKRTFATRLFAAAIQHFPSSTSLISYSNMNGGVTGSNNIINSNNSTNNENINNNNDNNSIENNTGSGNIGGDKRTFTHPGWREGSEASSGGVAVVGVTAVEGTVSGRSPMKETTRQLAYFPHGAGIAQTFLMQRIPASRNSLLNTGEDGLGNGASYSSPTSGLGSSLLSGGVRRAMTEFFCCDAPGALAMALPTLETLETSVVLIVVDTSEPWRLQDQLQRWYGYLNAHIVQTLRVELPKQDEVRRMRMIEQQQRFWQAQQQVLGTARRRWIEREGILKNRTGNGGKSDVETNTSTTSLPALVVPKSGISPLRTILVCTKTDQLEKLSRELEKLCRGASPSNSGNISISTMNITATLGSFSSVRSALRTTGLSLLDLVGQLLRKKAIEHQSALVGTGSRVNTTATSPLPAVPATSAATSPFGVGSRLRDEASGVSAPSGPSTFVHPFYKHLWAYVFQLLYETPAVSSGDGQSLWPPLLEEMDAQFSAQFHPHAFLPHGSDHLELLSPFLTSTDAITLNSLFAPNSKDGNIENNGEEMDDTNSALLMREKYMKQVESLLAATGPEEDVMIWDKL</sequence>
<organism evidence="12 13">
    <name type="scientific">Trypanosoma theileri</name>
    <dbReference type="NCBI Taxonomy" id="67003"/>
    <lineage>
        <taxon>Eukaryota</taxon>
        <taxon>Discoba</taxon>
        <taxon>Euglenozoa</taxon>
        <taxon>Kinetoplastea</taxon>
        <taxon>Metakinetoplastina</taxon>
        <taxon>Trypanosomatida</taxon>
        <taxon>Trypanosomatidae</taxon>
        <taxon>Trypanosoma</taxon>
    </lineage>
</organism>
<dbReference type="GO" id="GO:0005524">
    <property type="term" value="F:ATP binding"/>
    <property type="evidence" value="ECO:0007669"/>
    <property type="project" value="UniProtKB-KW"/>
</dbReference>
<dbReference type="GO" id="GO:0005868">
    <property type="term" value="C:cytoplasmic dynein complex"/>
    <property type="evidence" value="ECO:0007669"/>
    <property type="project" value="UniProtKB-UniRule"/>
</dbReference>
<keyword evidence="9 10" id="KW-0206">Cytoskeleton</keyword>
<dbReference type="GO" id="GO:0007018">
    <property type="term" value="P:microtubule-based movement"/>
    <property type="evidence" value="ECO:0007669"/>
    <property type="project" value="InterPro"/>
</dbReference>